<evidence type="ECO:0000256" key="2">
    <source>
        <dbReference type="ARBA" id="ARBA00022481"/>
    </source>
</evidence>
<dbReference type="CDD" id="cd11386">
    <property type="entry name" value="MCP_signal"/>
    <property type="match status" value="1"/>
</dbReference>
<dbReference type="InterPro" id="IPR004090">
    <property type="entry name" value="Chemotax_Me-accpt_rcpt"/>
</dbReference>
<evidence type="ECO:0000313" key="9">
    <source>
        <dbReference type="Proteomes" id="UP000190750"/>
    </source>
</evidence>
<keyword evidence="6" id="KW-0472">Membrane</keyword>
<comment type="subcellular location">
    <subcellularLocation>
        <location evidence="1">Membrane</location>
    </subcellularLocation>
</comment>
<keyword evidence="2" id="KW-0488">Methylation</keyword>
<gene>
    <name evidence="8" type="ORF">RF819_00725</name>
</gene>
<dbReference type="Pfam" id="PF00015">
    <property type="entry name" value="MCPsignal"/>
    <property type="match status" value="1"/>
</dbReference>
<dbReference type="GO" id="GO:0007165">
    <property type="term" value="P:signal transduction"/>
    <property type="evidence" value="ECO:0007669"/>
    <property type="project" value="UniProtKB-KW"/>
</dbReference>
<evidence type="ECO:0000259" key="7">
    <source>
        <dbReference type="PROSITE" id="PS50111"/>
    </source>
</evidence>
<dbReference type="SMART" id="SM00283">
    <property type="entry name" value="MA"/>
    <property type="match status" value="1"/>
</dbReference>
<evidence type="ECO:0000256" key="5">
    <source>
        <dbReference type="SAM" id="MobiDB-lite"/>
    </source>
</evidence>
<dbReference type="PROSITE" id="PS50111">
    <property type="entry name" value="CHEMOTAXIS_TRANSDUC_2"/>
    <property type="match status" value="1"/>
</dbReference>
<dbReference type="Proteomes" id="UP000190750">
    <property type="component" value="Unassembled WGS sequence"/>
</dbReference>
<evidence type="ECO:0000256" key="3">
    <source>
        <dbReference type="ARBA" id="ARBA00029447"/>
    </source>
</evidence>
<dbReference type="GO" id="GO:0005886">
    <property type="term" value="C:plasma membrane"/>
    <property type="evidence" value="ECO:0007669"/>
    <property type="project" value="TreeGrafter"/>
</dbReference>
<feature type="transmembrane region" description="Helical" evidence="6">
    <location>
        <begin position="12"/>
        <end position="32"/>
    </location>
</feature>
<evidence type="ECO:0000256" key="6">
    <source>
        <dbReference type="SAM" id="Phobius"/>
    </source>
</evidence>
<keyword evidence="4" id="KW-0807">Transducer</keyword>
<dbReference type="FunFam" id="1.10.287.950:FF:000001">
    <property type="entry name" value="Methyl-accepting chemotaxis sensory transducer"/>
    <property type="match status" value="1"/>
</dbReference>
<reference evidence="8 9" key="1">
    <citation type="submission" date="2017-01" db="EMBL/GenBank/DDBJ databases">
        <title>Genome sequencing of Rhodoferax fermentans JCM 7819.</title>
        <authorList>
            <person name="Kim Y.J."/>
            <person name="Farh M.E.-A."/>
            <person name="Yang D.-C."/>
        </authorList>
    </citation>
    <scope>NUCLEOTIDE SEQUENCE [LARGE SCALE GENOMIC DNA]</scope>
    <source>
        <strain evidence="8 9">JCM 7819</strain>
    </source>
</reference>
<dbReference type="InterPro" id="IPR004089">
    <property type="entry name" value="MCPsignal_dom"/>
</dbReference>
<protein>
    <recommendedName>
        <fullName evidence="7">Methyl-accepting transducer domain-containing protein</fullName>
    </recommendedName>
</protein>
<dbReference type="RefSeq" id="WP_078363202.1">
    <property type="nucleotide sequence ID" value="NZ_MTJN01000002.1"/>
</dbReference>
<dbReference type="GO" id="GO:0006935">
    <property type="term" value="P:chemotaxis"/>
    <property type="evidence" value="ECO:0007669"/>
    <property type="project" value="InterPro"/>
</dbReference>
<name>A0A1T1AN61_RHOFE</name>
<dbReference type="STRING" id="28066.RF819_00725"/>
<dbReference type="PRINTS" id="PR00260">
    <property type="entry name" value="CHEMTRNSDUCR"/>
</dbReference>
<feature type="transmembrane region" description="Helical" evidence="6">
    <location>
        <begin position="185"/>
        <end position="205"/>
    </location>
</feature>
<dbReference type="EMBL" id="MTJN01000002">
    <property type="protein sequence ID" value="OOV05425.1"/>
    <property type="molecule type" value="Genomic_DNA"/>
</dbReference>
<dbReference type="GO" id="GO:0004888">
    <property type="term" value="F:transmembrane signaling receptor activity"/>
    <property type="evidence" value="ECO:0007669"/>
    <property type="project" value="InterPro"/>
</dbReference>
<dbReference type="PANTHER" id="PTHR43531:SF14">
    <property type="entry name" value="METHYL-ACCEPTING CHEMOTAXIS PROTEIN I-RELATED"/>
    <property type="match status" value="1"/>
</dbReference>
<feature type="region of interest" description="Disordered" evidence="5">
    <location>
        <begin position="522"/>
        <end position="580"/>
    </location>
</feature>
<accession>A0A1T1AN61</accession>
<feature type="domain" description="Methyl-accepting transducer" evidence="7">
    <location>
        <begin position="267"/>
        <end position="496"/>
    </location>
</feature>
<proteinExistence type="inferred from homology"/>
<comment type="similarity">
    <text evidence="3">Belongs to the methyl-accepting chemotaxis (MCP) protein family.</text>
</comment>
<organism evidence="8 9">
    <name type="scientific">Rhodoferax fermentans</name>
    <dbReference type="NCBI Taxonomy" id="28066"/>
    <lineage>
        <taxon>Bacteria</taxon>
        <taxon>Pseudomonadati</taxon>
        <taxon>Pseudomonadota</taxon>
        <taxon>Betaproteobacteria</taxon>
        <taxon>Burkholderiales</taxon>
        <taxon>Comamonadaceae</taxon>
        <taxon>Rhodoferax</taxon>
    </lineage>
</organism>
<comment type="caution">
    <text evidence="8">The sequence shown here is derived from an EMBL/GenBank/DDBJ whole genome shotgun (WGS) entry which is preliminary data.</text>
</comment>
<evidence type="ECO:0000256" key="1">
    <source>
        <dbReference type="ARBA" id="ARBA00004370"/>
    </source>
</evidence>
<sequence>MNTWKISKRLNLIIAVSVVVMLILVAINWLGLSKLHDLQNESQRRDQEAGRLLYETGLGAQAYRIVADTFINRQFDDAAKKWQAMSTRMDEALAYYAKVADTDQEKQWAKEARAVMDELRKLYTDSFLPMAQRDAPVSELAVVDDQIDKLIDKYEGLVSQGVASLQAESVEADEAFEAGVAATRMISMVSAALGGLVLVVLAILVSRSITGQLGMELNDAMQAAKQVAEGDLRRLPALESASANSLAGALETMIKTLVTTVSRVRQGSEAVAIASAEIAQGNNDLSARTEQQASSLEQTAASMEQLGSTVKQNAESAHQANQLALNASIVAAQGGEVVAQVVDTMKGINEASRKIGDIISVIDGIAFQTNILALNAAVEAARAGEQGRGFAVVASEVRSLAGRSAEAAKEIKTLISASVTRVEQGTELVDQAGETMTEVVSSIKRVTEIMGEISAASKEQSLGVNQVGEAVSHMDKTTQQNAALVEQMAAAASSLKSQAQDLVQTVAVFRLDGSTAVPAAVHHPVATPSQPAKLPGTKAAPRPATTAKPAPSSAPTKLLEQAVAKVKAPAKSEDGEWETF</sequence>
<dbReference type="SUPFAM" id="SSF58104">
    <property type="entry name" value="Methyl-accepting chemotaxis protein (MCP) signaling domain"/>
    <property type="match status" value="1"/>
</dbReference>
<feature type="compositionally biased region" description="Low complexity" evidence="5">
    <location>
        <begin position="535"/>
        <end position="557"/>
    </location>
</feature>
<dbReference type="OrthoDB" id="9806477at2"/>
<dbReference type="PANTHER" id="PTHR43531">
    <property type="entry name" value="PROTEIN ICFG"/>
    <property type="match status" value="1"/>
</dbReference>
<evidence type="ECO:0000313" key="8">
    <source>
        <dbReference type="EMBL" id="OOV05425.1"/>
    </source>
</evidence>
<dbReference type="InterPro" id="IPR051310">
    <property type="entry name" value="MCP_chemotaxis"/>
</dbReference>
<keyword evidence="6" id="KW-1133">Transmembrane helix</keyword>
<keyword evidence="6" id="KW-0812">Transmembrane</keyword>
<keyword evidence="9" id="KW-1185">Reference proteome</keyword>
<dbReference type="Gene3D" id="1.10.287.950">
    <property type="entry name" value="Methyl-accepting chemotaxis protein"/>
    <property type="match status" value="1"/>
</dbReference>
<dbReference type="AlphaFoldDB" id="A0A1T1AN61"/>
<evidence type="ECO:0000256" key="4">
    <source>
        <dbReference type="PROSITE-ProRule" id="PRU00284"/>
    </source>
</evidence>